<sequence>MGELIRRPACILPSGAQFEPTSNSRRTRDDADSFVLLRTTPWGSR</sequence>
<protein>
    <submittedName>
        <fullName evidence="1">Uncharacterized protein</fullName>
    </submittedName>
</protein>
<evidence type="ECO:0000313" key="2">
    <source>
        <dbReference type="Proteomes" id="UP000030663"/>
    </source>
</evidence>
<proteinExistence type="predicted"/>
<dbReference type="Proteomes" id="UP000030663">
    <property type="component" value="Unassembled WGS sequence"/>
</dbReference>
<reference evidence="1 2" key="1">
    <citation type="submission" date="2011-11" db="EMBL/GenBank/DDBJ databases">
        <title>The Genome Sequence of Fusarium oxysporum PHW815.</title>
        <authorList>
            <consortium name="The Broad Institute Genome Sequencing Platform"/>
            <person name="Ma L.-J."/>
            <person name="Gale L.R."/>
            <person name="Schwartz D.C."/>
            <person name="Zhou S."/>
            <person name="Corby-Kistler H."/>
            <person name="Young S.K."/>
            <person name="Zeng Q."/>
            <person name="Gargeya S."/>
            <person name="Fitzgerald M."/>
            <person name="Haas B."/>
            <person name="Abouelleil A."/>
            <person name="Alvarado L."/>
            <person name="Arachchi H.M."/>
            <person name="Berlin A."/>
            <person name="Brown A."/>
            <person name="Chapman S.B."/>
            <person name="Chen Z."/>
            <person name="Dunbar C."/>
            <person name="Freedman E."/>
            <person name="Gearin G."/>
            <person name="Goldberg J."/>
            <person name="Griggs A."/>
            <person name="Gujja S."/>
            <person name="Heiman D."/>
            <person name="Howarth C."/>
            <person name="Larson L."/>
            <person name="Lui A."/>
            <person name="MacDonald P.J.P."/>
            <person name="Montmayeur A."/>
            <person name="Murphy C."/>
            <person name="Neiman D."/>
            <person name="Pearson M."/>
            <person name="Priest M."/>
            <person name="Roberts A."/>
            <person name="Saif S."/>
            <person name="Shea T."/>
            <person name="Shenoy N."/>
            <person name="Sisk P."/>
            <person name="Stolte C."/>
            <person name="Sykes S."/>
            <person name="Wortman J."/>
            <person name="Nusbaum C."/>
            <person name="Birren B."/>
        </authorList>
    </citation>
    <scope>NUCLEOTIDE SEQUENCE [LARGE SCALE GENOMIC DNA]</scope>
    <source>
        <strain evidence="1 2">54005</strain>
    </source>
</reference>
<dbReference type="HOGENOM" id="CLU_3207709_0_0_1"/>
<gene>
    <name evidence="1" type="ORF">FOQG_17984</name>
</gene>
<accession>X0BFR3</accession>
<keyword evidence="2" id="KW-1185">Reference proteome</keyword>
<organism evidence="1 2">
    <name type="scientific">Fusarium oxysporum f. sp. raphani 54005</name>
    <dbReference type="NCBI Taxonomy" id="1089458"/>
    <lineage>
        <taxon>Eukaryota</taxon>
        <taxon>Fungi</taxon>
        <taxon>Dikarya</taxon>
        <taxon>Ascomycota</taxon>
        <taxon>Pezizomycotina</taxon>
        <taxon>Sordariomycetes</taxon>
        <taxon>Hypocreomycetidae</taxon>
        <taxon>Hypocreales</taxon>
        <taxon>Nectriaceae</taxon>
        <taxon>Fusarium</taxon>
        <taxon>Fusarium oxysporum species complex</taxon>
    </lineage>
</organism>
<dbReference type="AlphaFoldDB" id="X0BFR3"/>
<evidence type="ECO:0000313" key="1">
    <source>
        <dbReference type="EMBL" id="EXK77309.1"/>
    </source>
</evidence>
<name>X0BFR3_FUSOX</name>
<dbReference type="EMBL" id="KI979396">
    <property type="protein sequence ID" value="EXK77309.1"/>
    <property type="molecule type" value="Genomic_DNA"/>
</dbReference>